<dbReference type="EMBL" id="JAYWIO010000001">
    <property type="protein sequence ID" value="KAK7291094.1"/>
    <property type="molecule type" value="Genomic_DNA"/>
</dbReference>
<reference evidence="2 3" key="1">
    <citation type="submission" date="2024-01" db="EMBL/GenBank/DDBJ databases">
        <title>The genomes of 5 underutilized Papilionoideae crops provide insights into root nodulation and disease resistanc.</title>
        <authorList>
            <person name="Yuan L."/>
        </authorList>
    </citation>
    <scope>NUCLEOTIDE SEQUENCE [LARGE SCALE GENOMIC DNA]</scope>
    <source>
        <strain evidence="2">ZHUSHIDOU_FW_LH</strain>
        <tissue evidence="2">Leaf</tissue>
    </source>
</reference>
<dbReference type="AlphaFoldDB" id="A0AAN9PB89"/>
<dbReference type="Pfam" id="PF00179">
    <property type="entry name" value="UQ_con"/>
    <property type="match status" value="1"/>
</dbReference>
<keyword evidence="3" id="KW-1185">Reference proteome</keyword>
<dbReference type="Gene3D" id="3.10.110.10">
    <property type="entry name" value="Ubiquitin Conjugating Enzyme"/>
    <property type="match status" value="1"/>
</dbReference>
<dbReference type="InterPro" id="IPR000608">
    <property type="entry name" value="UBC"/>
</dbReference>
<dbReference type="CDD" id="cd23798">
    <property type="entry name" value="UBCc_UBE2I"/>
    <property type="match status" value="1"/>
</dbReference>
<dbReference type="PANTHER" id="PTHR24067">
    <property type="entry name" value="UBIQUITIN-CONJUGATING ENZYME E2"/>
    <property type="match status" value="1"/>
</dbReference>
<dbReference type="InterPro" id="IPR016135">
    <property type="entry name" value="UBQ-conjugating_enzyme/RWD"/>
</dbReference>
<dbReference type="InterPro" id="IPR050113">
    <property type="entry name" value="Ub_conjugating_enzyme"/>
</dbReference>
<dbReference type="SMART" id="SM00212">
    <property type="entry name" value="UBCc"/>
    <property type="match status" value="1"/>
</dbReference>
<sequence length="157" mass="17748">MAGIARGRLAEERKSWRKNHPHGFVAKPDIKPDGSVDLLFWNCAIPGTRGTIWEGGLYPVTLQFNEDYPCKPPICKFPRGFIHPNVYASGMICLSILSESEDWQPSITVIQILLGIQNLLDKPNPASPANHEINALFIQDVDEYKRRVIEQAKEFHP</sequence>
<evidence type="ECO:0000313" key="2">
    <source>
        <dbReference type="EMBL" id="KAK7291094.1"/>
    </source>
</evidence>
<dbReference type="SUPFAM" id="SSF54495">
    <property type="entry name" value="UBC-like"/>
    <property type="match status" value="1"/>
</dbReference>
<protein>
    <recommendedName>
        <fullName evidence="1">UBC core domain-containing protein</fullName>
    </recommendedName>
</protein>
<dbReference type="PROSITE" id="PS50127">
    <property type="entry name" value="UBC_2"/>
    <property type="match status" value="1"/>
</dbReference>
<evidence type="ECO:0000259" key="1">
    <source>
        <dbReference type="PROSITE" id="PS50127"/>
    </source>
</evidence>
<name>A0AAN9PB89_CROPI</name>
<comment type="caution">
    <text evidence="2">The sequence shown here is derived from an EMBL/GenBank/DDBJ whole genome shotgun (WGS) entry which is preliminary data.</text>
</comment>
<dbReference type="Proteomes" id="UP001372338">
    <property type="component" value="Unassembled WGS sequence"/>
</dbReference>
<gene>
    <name evidence="2" type="ORF">RIF29_05981</name>
</gene>
<dbReference type="FunFam" id="3.10.110.10:FF:000108">
    <property type="entry name" value="Ubiquitin-conjugating enzyme family protein"/>
    <property type="match status" value="1"/>
</dbReference>
<feature type="domain" description="UBC core" evidence="1">
    <location>
        <begin position="4"/>
        <end position="157"/>
    </location>
</feature>
<organism evidence="2 3">
    <name type="scientific">Crotalaria pallida</name>
    <name type="common">Smooth rattlebox</name>
    <name type="synonym">Crotalaria striata</name>
    <dbReference type="NCBI Taxonomy" id="3830"/>
    <lineage>
        <taxon>Eukaryota</taxon>
        <taxon>Viridiplantae</taxon>
        <taxon>Streptophyta</taxon>
        <taxon>Embryophyta</taxon>
        <taxon>Tracheophyta</taxon>
        <taxon>Spermatophyta</taxon>
        <taxon>Magnoliopsida</taxon>
        <taxon>eudicotyledons</taxon>
        <taxon>Gunneridae</taxon>
        <taxon>Pentapetalae</taxon>
        <taxon>rosids</taxon>
        <taxon>fabids</taxon>
        <taxon>Fabales</taxon>
        <taxon>Fabaceae</taxon>
        <taxon>Papilionoideae</taxon>
        <taxon>50 kb inversion clade</taxon>
        <taxon>genistoids sensu lato</taxon>
        <taxon>core genistoids</taxon>
        <taxon>Crotalarieae</taxon>
        <taxon>Crotalaria</taxon>
    </lineage>
</organism>
<accession>A0AAN9PB89</accession>
<proteinExistence type="predicted"/>
<evidence type="ECO:0000313" key="3">
    <source>
        <dbReference type="Proteomes" id="UP001372338"/>
    </source>
</evidence>